<reference evidence="1" key="1">
    <citation type="submission" date="2022-11" db="EMBL/GenBank/DDBJ databases">
        <authorList>
            <person name="Petersen C."/>
        </authorList>
    </citation>
    <scope>NUCLEOTIDE SEQUENCE</scope>
    <source>
        <strain evidence="1">IBT 20477</strain>
    </source>
</reference>
<name>A0A9W9JDR7_9EURO</name>
<protein>
    <submittedName>
        <fullName evidence="1">Uncharacterized protein</fullName>
    </submittedName>
</protein>
<accession>A0A9W9JDR7</accession>
<comment type="caution">
    <text evidence="1">The sequence shown here is derived from an EMBL/GenBank/DDBJ whole genome shotgun (WGS) entry which is preliminary data.</text>
</comment>
<dbReference type="Proteomes" id="UP001150942">
    <property type="component" value="Unassembled WGS sequence"/>
</dbReference>
<dbReference type="EMBL" id="JAPQKQ010000006">
    <property type="protein sequence ID" value="KAJ5193080.1"/>
    <property type="molecule type" value="Genomic_DNA"/>
</dbReference>
<reference evidence="1" key="2">
    <citation type="journal article" date="2023" name="IMA Fungus">
        <title>Comparative genomic study of the Penicillium genus elucidates a diverse pangenome and 15 lateral gene transfer events.</title>
        <authorList>
            <person name="Petersen C."/>
            <person name="Sorensen T."/>
            <person name="Nielsen M.R."/>
            <person name="Sondergaard T.E."/>
            <person name="Sorensen J.L."/>
            <person name="Fitzpatrick D.A."/>
            <person name="Frisvad J.C."/>
            <person name="Nielsen K.L."/>
        </authorList>
    </citation>
    <scope>NUCLEOTIDE SEQUENCE</scope>
    <source>
        <strain evidence="1">IBT 20477</strain>
    </source>
</reference>
<sequence>MTMRVKDVSEVLEARAKLVVSRGFTTEYQKEQEQSENCVTQPELAPPTYDKYNRVAYNWVLFKLSRKEPGDLSACDYFINFTSYWERTIVRKLDKTVKDDVLNWGREPGTIKRWVIIEPKFLKGWRL</sequence>
<organism evidence="1 2">
    <name type="scientific">Penicillium cf. viridicatum</name>
    <dbReference type="NCBI Taxonomy" id="2972119"/>
    <lineage>
        <taxon>Eukaryota</taxon>
        <taxon>Fungi</taxon>
        <taxon>Dikarya</taxon>
        <taxon>Ascomycota</taxon>
        <taxon>Pezizomycotina</taxon>
        <taxon>Eurotiomycetes</taxon>
        <taxon>Eurotiomycetidae</taxon>
        <taxon>Eurotiales</taxon>
        <taxon>Aspergillaceae</taxon>
        <taxon>Penicillium</taxon>
    </lineage>
</organism>
<gene>
    <name evidence="1" type="ORF">N7449_009222</name>
</gene>
<evidence type="ECO:0000313" key="2">
    <source>
        <dbReference type="Proteomes" id="UP001150942"/>
    </source>
</evidence>
<dbReference type="AlphaFoldDB" id="A0A9W9JDR7"/>
<dbReference type="OrthoDB" id="4357582at2759"/>
<keyword evidence="2" id="KW-1185">Reference proteome</keyword>
<evidence type="ECO:0000313" key="1">
    <source>
        <dbReference type="EMBL" id="KAJ5193080.1"/>
    </source>
</evidence>
<proteinExistence type="predicted"/>